<evidence type="ECO:0000256" key="5">
    <source>
        <dbReference type="SAM" id="Phobius"/>
    </source>
</evidence>
<evidence type="ECO:0000256" key="1">
    <source>
        <dbReference type="ARBA" id="ARBA00004196"/>
    </source>
</evidence>
<dbReference type="Gene3D" id="2.40.50.100">
    <property type="match status" value="1"/>
</dbReference>
<dbReference type="RefSeq" id="WP_166647413.1">
    <property type="nucleotide sequence ID" value="NZ_SOCA01000012.1"/>
</dbReference>
<keyword evidence="5" id="KW-0472">Membrane</keyword>
<dbReference type="EMBL" id="SOCA01000012">
    <property type="protein sequence ID" value="TDU64101.1"/>
    <property type="molecule type" value="Genomic_DNA"/>
</dbReference>
<dbReference type="Gene3D" id="1.10.287.470">
    <property type="entry name" value="Helix hairpin bin"/>
    <property type="match status" value="1"/>
</dbReference>
<evidence type="ECO:0000256" key="2">
    <source>
        <dbReference type="ARBA" id="ARBA00023054"/>
    </source>
</evidence>
<feature type="domain" description="YknX-like C-terminal permuted SH3-like" evidence="6">
    <location>
        <begin position="350"/>
        <end position="417"/>
    </location>
</feature>
<dbReference type="Pfam" id="PF25989">
    <property type="entry name" value="YknX_C"/>
    <property type="match status" value="1"/>
</dbReference>
<keyword evidence="8" id="KW-1185">Reference proteome</keyword>
<dbReference type="GO" id="GO:0030313">
    <property type="term" value="C:cell envelope"/>
    <property type="evidence" value="ECO:0007669"/>
    <property type="project" value="UniProtKB-SubCell"/>
</dbReference>
<dbReference type="Proteomes" id="UP000295662">
    <property type="component" value="Unassembled WGS sequence"/>
</dbReference>
<dbReference type="PANTHER" id="PTHR32347">
    <property type="entry name" value="EFFLUX SYSTEM COMPONENT YKNX-RELATED"/>
    <property type="match status" value="1"/>
</dbReference>
<accession>A0A4R7RJ57</accession>
<dbReference type="Gene3D" id="2.40.420.20">
    <property type="match status" value="1"/>
</dbReference>
<proteinExistence type="predicted"/>
<feature type="coiled-coil region" evidence="3">
    <location>
        <begin position="124"/>
        <end position="151"/>
    </location>
</feature>
<evidence type="ECO:0000256" key="3">
    <source>
        <dbReference type="SAM" id="Coils"/>
    </source>
</evidence>
<name>A0A4R7RJ57_9BACT</name>
<sequence>MVTEETPPASSTPPWEAKKAPSKRGLARKIILWGSAIGVLALVIYGLKPRPVEVELAEVRRAPLTVHVMEEGKTRIRNRYIVAAPVTGSMRRVTLKAGDAVTAGETVLTSIEPGIAPLLDARSQAQTEARIASAEASLSQAEQSLEMTRTAARFAQTNWDRVKGTAAAASISANDRDNIEREALMRQREVRAQEFAIQVATYELTAAKAALIQMNTPGSTGQPIEVRAPVSGRVLRVDQESAQIIAAGTAILEIGDPTDLEIEAEILSRDAVTIRPGAPVSVEQWGGDAPLKATVRLVEPAAFTKVSALGVEEQRVIVLCDLDPAAAKTTALGDRYRVEVRVAIWHEDDVLQVPSGALFREGSAWKTFLLDQDRAKNIPVETGRTDGKWTQVLKGLQPGDRVLLQPPDIVADGSQVIERQ</sequence>
<comment type="caution">
    <text evidence="7">The sequence shown here is derived from an EMBL/GenBank/DDBJ whole genome shotgun (WGS) entry which is preliminary data.</text>
</comment>
<dbReference type="PANTHER" id="PTHR32347:SF29">
    <property type="entry name" value="UPF0194 MEMBRANE PROTEIN YBHG"/>
    <property type="match status" value="1"/>
</dbReference>
<feature type="transmembrane region" description="Helical" evidence="5">
    <location>
        <begin position="30"/>
        <end position="47"/>
    </location>
</feature>
<keyword evidence="5" id="KW-0812">Transmembrane</keyword>
<evidence type="ECO:0000259" key="6">
    <source>
        <dbReference type="Pfam" id="PF25989"/>
    </source>
</evidence>
<organism evidence="7 8">
    <name type="scientific">Prosthecobacter fusiformis</name>
    <dbReference type="NCBI Taxonomy" id="48464"/>
    <lineage>
        <taxon>Bacteria</taxon>
        <taxon>Pseudomonadati</taxon>
        <taxon>Verrucomicrobiota</taxon>
        <taxon>Verrucomicrobiia</taxon>
        <taxon>Verrucomicrobiales</taxon>
        <taxon>Verrucomicrobiaceae</taxon>
        <taxon>Prosthecobacter</taxon>
    </lineage>
</organism>
<dbReference type="InterPro" id="IPR050465">
    <property type="entry name" value="UPF0194_transport"/>
</dbReference>
<protein>
    <submittedName>
        <fullName evidence="7">HlyD family secretion protein</fullName>
    </submittedName>
</protein>
<reference evidence="7 8" key="1">
    <citation type="submission" date="2019-03" db="EMBL/GenBank/DDBJ databases">
        <title>Genomic Encyclopedia of Archaeal and Bacterial Type Strains, Phase II (KMG-II): from individual species to whole genera.</title>
        <authorList>
            <person name="Goeker M."/>
        </authorList>
    </citation>
    <scope>NUCLEOTIDE SEQUENCE [LARGE SCALE GENOMIC DNA]</scope>
    <source>
        <strain evidence="7 8">ATCC 25309</strain>
    </source>
</reference>
<dbReference type="AlphaFoldDB" id="A0A4R7RJ57"/>
<evidence type="ECO:0000313" key="8">
    <source>
        <dbReference type="Proteomes" id="UP000295662"/>
    </source>
</evidence>
<gene>
    <name evidence="7" type="ORF">EI77_04285</name>
</gene>
<dbReference type="InterPro" id="IPR058637">
    <property type="entry name" value="YknX-like_C"/>
</dbReference>
<evidence type="ECO:0000313" key="7">
    <source>
        <dbReference type="EMBL" id="TDU64101.1"/>
    </source>
</evidence>
<dbReference type="Gene3D" id="2.40.30.170">
    <property type="match status" value="1"/>
</dbReference>
<evidence type="ECO:0000256" key="4">
    <source>
        <dbReference type="SAM" id="MobiDB-lite"/>
    </source>
</evidence>
<keyword evidence="5" id="KW-1133">Transmembrane helix</keyword>
<keyword evidence="2 3" id="KW-0175">Coiled coil</keyword>
<feature type="compositionally biased region" description="Low complexity" evidence="4">
    <location>
        <begin position="1"/>
        <end position="15"/>
    </location>
</feature>
<comment type="subcellular location">
    <subcellularLocation>
        <location evidence="1">Cell envelope</location>
    </subcellularLocation>
</comment>
<feature type="region of interest" description="Disordered" evidence="4">
    <location>
        <begin position="1"/>
        <end position="20"/>
    </location>
</feature>